<dbReference type="InterPro" id="IPR053001">
    <property type="entry name" value="MNNG_permease-like"/>
</dbReference>
<dbReference type="EMBL" id="KV454477">
    <property type="protein sequence ID" value="ODV62670.1"/>
    <property type="molecule type" value="Genomic_DNA"/>
</dbReference>
<feature type="non-terminal residue" evidence="3">
    <location>
        <position position="1"/>
    </location>
</feature>
<feature type="non-terminal residue" evidence="3">
    <location>
        <position position="417"/>
    </location>
</feature>
<dbReference type="InParanoid" id="A0A1D2VM24"/>
<dbReference type="STRING" id="1344418.A0A1D2VM24"/>
<dbReference type="RefSeq" id="XP_020048977.1">
    <property type="nucleotide sequence ID" value="XM_020190052.1"/>
</dbReference>
<dbReference type="PANTHER" id="PTHR34814:SF1">
    <property type="entry name" value="NITROSOGUANIDINE RESISTANCE PROTEIN SNG1"/>
    <property type="match status" value="1"/>
</dbReference>
<dbReference type="Proteomes" id="UP000095038">
    <property type="component" value="Unassembled WGS sequence"/>
</dbReference>
<name>A0A1D2VM24_9ASCO</name>
<feature type="transmembrane region" description="Helical" evidence="1">
    <location>
        <begin position="295"/>
        <end position="314"/>
    </location>
</feature>
<keyword evidence="1" id="KW-0812">Transmembrane</keyword>
<dbReference type="AlphaFoldDB" id="A0A1D2VM24"/>
<sequence length="417" mass="48180">WVIMSAFMLAVFSIYWGSMYQRNLRYKNLDVLIVTEEQSRLVDNLVIEPLLTDTATSVTQDNESINDLAGWKYYSYEEFLSKYPLDEDQTLRQKVDSLIHRKRYWATVYISQDATYQIYQAFANPDSTQYETFSPNNASNALIQIIYETGRDPLSMNGYVTPNMNKYASYLSSQIYLNVYSPIINNYLNETQRVNLISNNPDLISNIPIPQFIDNIPLTDPVLMAPLQVGLIFLIIITFFQFNFFATTHQIFVKYVKIKHYILYRMISSQISFFVLSLTYSTVTACFQVSFTKTFGKSGFVIYWMFNYLTMAAVGGANENMALFIIPVFPPLIGFWMLFWVISNISPTFAPLDLLPGFFKYGYAFPIYNSAELTRVLFLNTWKGNMGRNIGILCAWIVVNNLLHPIALFFFGKTMSK</sequence>
<keyword evidence="1" id="KW-0472">Membrane</keyword>
<evidence type="ECO:0000313" key="4">
    <source>
        <dbReference type="Proteomes" id="UP000095038"/>
    </source>
</evidence>
<dbReference type="InterPro" id="IPR022703">
    <property type="entry name" value="DUF3533"/>
</dbReference>
<evidence type="ECO:0000313" key="3">
    <source>
        <dbReference type="EMBL" id="ODV62670.1"/>
    </source>
</evidence>
<dbReference type="GO" id="GO:0016020">
    <property type="term" value="C:membrane"/>
    <property type="evidence" value="ECO:0007669"/>
    <property type="project" value="TreeGrafter"/>
</dbReference>
<evidence type="ECO:0000256" key="1">
    <source>
        <dbReference type="SAM" id="Phobius"/>
    </source>
</evidence>
<feature type="domain" description="DUF3533" evidence="2">
    <location>
        <begin position="2"/>
        <end position="401"/>
    </location>
</feature>
<evidence type="ECO:0000259" key="2">
    <source>
        <dbReference type="Pfam" id="PF12051"/>
    </source>
</evidence>
<feature type="transmembrane region" description="Helical" evidence="1">
    <location>
        <begin position="390"/>
        <end position="411"/>
    </location>
</feature>
<proteinExistence type="predicted"/>
<accession>A0A1D2VM24</accession>
<keyword evidence="4" id="KW-1185">Reference proteome</keyword>
<dbReference type="Pfam" id="PF12051">
    <property type="entry name" value="DUF3533"/>
    <property type="match status" value="1"/>
</dbReference>
<reference evidence="4" key="1">
    <citation type="submission" date="2016-05" db="EMBL/GenBank/DDBJ databases">
        <title>Comparative genomics of biotechnologically important yeasts.</title>
        <authorList>
            <consortium name="DOE Joint Genome Institute"/>
            <person name="Riley R."/>
            <person name="Haridas S."/>
            <person name="Wolfe K.H."/>
            <person name="Lopes M.R."/>
            <person name="Hittinger C.T."/>
            <person name="Goker M."/>
            <person name="Salamov A."/>
            <person name="Wisecaver J."/>
            <person name="Long T.M."/>
            <person name="Aerts A.L."/>
            <person name="Barry K."/>
            <person name="Choi C."/>
            <person name="Clum A."/>
            <person name="Coughlan A.Y."/>
            <person name="Deshpande S."/>
            <person name="Douglass A.P."/>
            <person name="Hanson S.J."/>
            <person name="Klenk H.-P."/>
            <person name="Labutti K."/>
            <person name="Lapidus A."/>
            <person name="Lindquist E."/>
            <person name="Lipzen A."/>
            <person name="Meier-Kolthoff J.P."/>
            <person name="Ohm R.A."/>
            <person name="Otillar R.P."/>
            <person name="Pangilinan J."/>
            <person name="Peng Y."/>
            <person name="Rokas A."/>
            <person name="Rosa C.A."/>
            <person name="Scheuner C."/>
            <person name="Sibirny A.A."/>
            <person name="Slot J.C."/>
            <person name="Stielow J.B."/>
            <person name="Sun H."/>
            <person name="Kurtzman C.P."/>
            <person name="Blackwell M."/>
            <person name="Grigoriev I.V."/>
            <person name="Jeffries T.W."/>
        </authorList>
    </citation>
    <scope>NUCLEOTIDE SEQUENCE [LARGE SCALE GENOMIC DNA]</scope>
    <source>
        <strain evidence="4">DSM 1968</strain>
    </source>
</reference>
<feature type="transmembrane region" description="Helical" evidence="1">
    <location>
        <begin position="321"/>
        <end position="342"/>
    </location>
</feature>
<organism evidence="3 4">
    <name type="scientific">Ascoidea rubescens DSM 1968</name>
    <dbReference type="NCBI Taxonomy" id="1344418"/>
    <lineage>
        <taxon>Eukaryota</taxon>
        <taxon>Fungi</taxon>
        <taxon>Dikarya</taxon>
        <taxon>Ascomycota</taxon>
        <taxon>Saccharomycotina</taxon>
        <taxon>Saccharomycetes</taxon>
        <taxon>Ascoideaceae</taxon>
        <taxon>Ascoidea</taxon>
    </lineage>
</organism>
<dbReference type="OrthoDB" id="2140105at2759"/>
<dbReference type="PANTHER" id="PTHR34814">
    <property type="entry name" value="NITROSOGUANIDINE RESISTANCE PROTEIN SNG1"/>
    <property type="match status" value="1"/>
</dbReference>
<feature type="transmembrane region" description="Helical" evidence="1">
    <location>
        <begin position="262"/>
        <end position="283"/>
    </location>
</feature>
<dbReference type="FunCoup" id="A0A1D2VM24">
    <property type="interactions" value="28"/>
</dbReference>
<gene>
    <name evidence="3" type="ORF">ASCRUDRAFT_28473</name>
</gene>
<protein>
    <recommendedName>
        <fullName evidence="2">DUF3533 domain-containing protein</fullName>
    </recommendedName>
</protein>
<keyword evidence="1" id="KW-1133">Transmembrane helix</keyword>
<dbReference type="GeneID" id="30963688"/>
<feature type="transmembrane region" description="Helical" evidence="1">
    <location>
        <begin position="222"/>
        <end position="242"/>
    </location>
</feature>